<dbReference type="Pfam" id="PF00368">
    <property type="entry name" value="HMG-CoA_red"/>
    <property type="match status" value="1"/>
</dbReference>
<evidence type="ECO:0000256" key="2">
    <source>
        <dbReference type="ARBA" id="ARBA00007661"/>
    </source>
</evidence>
<comment type="caution">
    <text evidence="6">The sequence shown here is derived from an EMBL/GenBank/DDBJ whole genome shotgun (WGS) entry which is preliminary data.</text>
</comment>
<dbReference type="SMART" id="SM00248">
    <property type="entry name" value="ANK"/>
    <property type="match status" value="3"/>
</dbReference>
<keyword evidence="5" id="KW-0040">ANK repeat</keyword>
<keyword evidence="3" id="KW-0560">Oxidoreductase</keyword>
<gene>
    <name evidence="6" type="ORF">CASFOL_000809</name>
</gene>
<evidence type="ECO:0000256" key="5">
    <source>
        <dbReference type="PROSITE-ProRule" id="PRU00023"/>
    </source>
</evidence>
<evidence type="ECO:0000313" key="7">
    <source>
        <dbReference type="Proteomes" id="UP001632038"/>
    </source>
</evidence>
<dbReference type="PANTHER" id="PTHR10572:SF43">
    <property type="entry name" value="3-HYDROXY-3-METHYLGLUTARYL COENZYME A REDUCTASE"/>
    <property type="match status" value="1"/>
</dbReference>
<dbReference type="InterPro" id="IPR002110">
    <property type="entry name" value="Ankyrin_rpt"/>
</dbReference>
<dbReference type="SUPFAM" id="SSF55035">
    <property type="entry name" value="NAD-binding domain of HMG-CoA reductase"/>
    <property type="match status" value="1"/>
</dbReference>
<proteinExistence type="inferred from homology"/>
<dbReference type="Gene3D" id="3.90.770.10">
    <property type="entry name" value="3-hydroxy-3-methylglutaryl-coenzyme A Reductase, Chain A, domain 2"/>
    <property type="match status" value="1"/>
</dbReference>
<feature type="repeat" description="ANK" evidence="5">
    <location>
        <begin position="230"/>
        <end position="262"/>
    </location>
</feature>
<dbReference type="PROSITE" id="PS50088">
    <property type="entry name" value="ANK_REPEAT"/>
    <property type="match status" value="2"/>
</dbReference>
<dbReference type="PROSITE" id="PS50065">
    <property type="entry name" value="HMG_COA_REDUCTASE_4"/>
    <property type="match status" value="1"/>
</dbReference>
<dbReference type="AlphaFoldDB" id="A0ABD3EL23"/>
<keyword evidence="7" id="KW-1185">Reference proteome</keyword>
<evidence type="ECO:0000313" key="6">
    <source>
        <dbReference type="EMBL" id="KAL3655023.1"/>
    </source>
</evidence>
<dbReference type="InterPro" id="IPR009023">
    <property type="entry name" value="HMG_CoA_Rdtase_NAD(P)-bd_sf"/>
</dbReference>
<dbReference type="InterPro" id="IPR036770">
    <property type="entry name" value="Ankyrin_rpt-contain_sf"/>
</dbReference>
<keyword evidence="4" id="KW-0414">Isoprene biosynthesis</keyword>
<comment type="pathway">
    <text evidence="1">Metabolic intermediate biosynthesis; (R)-mevalonate biosynthesis; (R)-mevalonate from acetyl-CoA: step 3/3.</text>
</comment>
<dbReference type="EMBL" id="JAVIJP010000002">
    <property type="protein sequence ID" value="KAL3655023.1"/>
    <property type="molecule type" value="Genomic_DNA"/>
</dbReference>
<evidence type="ECO:0000256" key="3">
    <source>
        <dbReference type="ARBA" id="ARBA00023002"/>
    </source>
</evidence>
<dbReference type="SUPFAM" id="SSF56542">
    <property type="entry name" value="Substrate-binding domain of HMG-CoA reductase"/>
    <property type="match status" value="1"/>
</dbReference>
<dbReference type="InterPro" id="IPR009029">
    <property type="entry name" value="HMG_CoA_Rdtase_sub-bd_dom_sf"/>
</dbReference>
<evidence type="ECO:0000256" key="4">
    <source>
        <dbReference type="ARBA" id="ARBA00023229"/>
    </source>
</evidence>
<dbReference type="PANTHER" id="PTHR10572">
    <property type="entry name" value="3-HYDROXY-3-METHYLGLUTARYL-COENZYME A REDUCTASE"/>
    <property type="match status" value="1"/>
</dbReference>
<sequence length="318" mass="34844">MVAPLVTPPPVTPCTNRRTGIESVSEMPMCRFRLGSQGRCFLHGCEYSVPMAITEGCLVASTNRGCKAIYVSGGATCVLLRDGMTRAPVVRFPSAKRATELKFFLEDPLNFDTLSVLFNNIQPLGGHSLIAIWVIMGSLVMVSWFGTLERVLPESSSDSDGLVTQYCGLAALLKAAHPDWSPAAIRSALMTTAYSTYNYKNGTTILDAATREIVSLLLESGVDINLRNYRGQTALMQICQYGHWEVVQTLILFKANIHRADYLNGGTTLHLAALNGHSSCIRLLLADYIPSIPNFCSILRKKSKNDDESVLEFDEGNK</sequence>
<dbReference type="SUPFAM" id="SSF48403">
    <property type="entry name" value="Ankyrin repeat"/>
    <property type="match status" value="1"/>
</dbReference>
<dbReference type="Gene3D" id="3.40.50.200">
    <property type="entry name" value="Peptidase S8/S53 domain"/>
    <property type="match status" value="1"/>
</dbReference>
<dbReference type="GO" id="GO:0008299">
    <property type="term" value="P:isoprenoid biosynthetic process"/>
    <property type="evidence" value="ECO:0007669"/>
    <property type="project" value="UniProtKB-KW"/>
</dbReference>
<dbReference type="InterPro" id="IPR023074">
    <property type="entry name" value="HMG_CoA_Rdtase_cat_sf"/>
</dbReference>
<name>A0ABD3EL23_9LAMI</name>
<dbReference type="Proteomes" id="UP001632038">
    <property type="component" value="Unassembled WGS sequence"/>
</dbReference>
<dbReference type="InterPro" id="IPR036852">
    <property type="entry name" value="Peptidase_S8/S53_dom_sf"/>
</dbReference>
<feature type="repeat" description="ANK" evidence="5">
    <location>
        <begin position="264"/>
        <end position="285"/>
    </location>
</feature>
<organism evidence="6 7">
    <name type="scientific">Castilleja foliolosa</name>
    <dbReference type="NCBI Taxonomy" id="1961234"/>
    <lineage>
        <taxon>Eukaryota</taxon>
        <taxon>Viridiplantae</taxon>
        <taxon>Streptophyta</taxon>
        <taxon>Embryophyta</taxon>
        <taxon>Tracheophyta</taxon>
        <taxon>Spermatophyta</taxon>
        <taxon>Magnoliopsida</taxon>
        <taxon>eudicotyledons</taxon>
        <taxon>Gunneridae</taxon>
        <taxon>Pentapetalae</taxon>
        <taxon>asterids</taxon>
        <taxon>lamiids</taxon>
        <taxon>Lamiales</taxon>
        <taxon>Orobanchaceae</taxon>
        <taxon>Pedicularideae</taxon>
        <taxon>Castillejinae</taxon>
        <taxon>Castilleja</taxon>
    </lineage>
</organism>
<dbReference type="Pfam" id="PF12796">
    <property type="entry name" value="Ank_2"/>
    <property type="match status" value="1"/>
</dbReference>
<reference evidence="7" key="1">
    <citation type="journal article" date="2024" name="IScience">
        <title>Strigolactones Initiate the Formation of Haustorium-like Structures in Castilleja.</title>
        <authorList>
            <person name="Buerger M."/>
            <person name="Peterson D."/>
            <person name="Chory J."/>
        </authorList>
    </citation>
    <scope>NUCLEOTIDE SEQUENCE [LARGE SCALE GENOMIC DNA]</scope>
</reference>
<dbReference type="PROSITE" id="PS50297">
    <property type="entry name" value="ANK_REP_REGION"/>
    <property type="match status" value="1"/>
</dbReference>
<comment type="similarity">
    <text evidence="2">Belongs to the HMG-CoA reductase family.</text>
</comment>
<dbReference type="InterPro" id="IPR002202">
    <property type="entry name" value="HMG_CoA_Rdtase"/>
</dbReference>
<protein>
    <submittedName>
        <fullName evidence="6">Uncharacterized protein</fullName>
    </submittedName>
</protein>
<accession>A0ABD3EL23</accession>
<dbReference type="GO" id="GO:0016491">
    <property type="term" value="F:oxidoreductase activity"/>
    <property type="evidence" value="ECO:0007669"/>
    <property type="project" value="UniProtKB-KW"/>
</dbReference>
<evidence type="ECO:0000256" key="1">
    <source>
        <dbReference type="ARBA" id="ARBA00005084"/>
    </source>
</evidence>
<dbReference type="Gene3D" id="1.25.40.20">
    <property type="entry name" value="Ankyrin repeat-containing domain"/>
    <property type="match status" value="1"/>
</dbReference>